<gene>
    <name evidence="4" type="ORF">GCM10010528_29650</name>
</gene>
<feature type="domain" description="Threonine/serine exporter-like N-terminal" evidence="3">
    <location>
        <begin position="20"/>
        <end position="254"/>
    </location>
</feature>
<evidence type="ECO:0000256" key="1">
    <source>
        <dbReference type="ARBA" id="ARBA00034125"/>
    </source>
</evidence>
<reference evidence="5" key="1">
    <citation type="journal article" date="2019" name="Int. J. Syst. Evol. Microbiol.">
        <title>The Global Catalogue of Microorganisms (GCM) 10K type strain sequencing project: providing services to taxonomists for standard genome sequencing and annotation.</title>
        <authorList>
            <consortium name="The Broad Institute Genomics Platform"/>
            <consortium name="The Broad Institute Genome Sequencing Center for Infectious Disease"/>
            <person name="Wu L."/>
            <person name="Ma J."/>
        </authorList>
    </citation>
    <scope>NUCLEOTIDE SEQUENCE [LARGE SCALE GENOMIC DNA]</scope>
    <source>
        <strain evidence="5">JCM 14234</strain>
    </source>
</reference>
<dbReference type="RefSeq" id="WP_344716984.1">
    <property type="nucleotide sequence ID" value="NZ_BAAAVS010000059.1"/>
</dbReference>
<feature type="transmembrane region" description="Helical" evidence="2">
    <location>
        <begin position="170"/>
        <end position="191"/>
    </location>
</feature>
<evidence type="ECO:0000256" key="2">
    <source>
        <dbReference type="SAM" id="Phobius"/>
    </source>
</evidence>
<feature type="transmembrane region" description="Helical" evidence="2">
    <location>
        <begin position="203"/>
        <end position="222"/>
    </location>
</feature>
<protein>
    <submittedName>
        <fullName evidence="4">Threonine/serine exporter family protein</fullName>
    </submittedName>
</protein>
<accession>A0ABP6LNT8</accession>
<comment type="similarity">
    <text evidence="1">Belongs to the ThrE exporter (TC 2.A.79) family.</text>
</comment>
<organism evidence="4 5">
    <name type="scientific">Gordonia defluvii</name>
    <dbReference type="NCBI Taxonomy" id="283718"/>
    <lineage>
        <taxon>Bacteria</taxon>
        <taxon>Bacillati</taxon>
        <taxon>Actinomycetota</taxon>
        <taxon>Actinomycetes</taxon>
        <taxon>Mycobacteriales</taxon>
        <taxon>Gordoniaceae</taxon>
        <taxon>Gordonia</taxon>
    </lineage>
</organism>
<evidence type="ECO:0000313" key="4">
    <source>
        <dbReference type="EMBL" id="GAA3048522.1"/>
    </source>
</evidence>
<feature type="transmembrane region" description="Helical" evidence="2">
    <location>
        <begin position="144"/>
        <end position="163"/>
    </location>
</feature>
<dbReference type="EMBL" id="BAAAVS010000059">
    <property type="protein sequence ID" value="GAA3048522.1"/>
    <property type="molecule type" value="Genomic_DNA"/>
</dbReference>
<feature type="transmembrane region" description="Helical" evidence="2">
    <location>
        <begin position="234"/>
        <end position="252"/>
    </location>
</feature>
<feature type="transmembrane region" description="Helical" evidence="2">
    <location>
        <begin position="386"/>
        <end position="407"/>
    </location>
</feature>
<feature type="transmembrane region" description="Helical" evidence="2">
    <location>
        <begin position="350"/>
        <end position="374"/>
    </location>
</feature>
<dbReference type="InterPro" id="IPR010619">
    <property type="entry name" value="ThrE-like_N"/>
</dbReference>
<proteinExistence type="inferred from homology"/>
<feature type="transmembrane region" description="Helical" evidence="2">
    <location>
        <begin position="320"/>
        <end position="338"/>
    </location>
</feature>
<keyword evidence="2" id="KW-0812">Transmembrane</keyword>
<sequence length="427" mass="45175">MADNTPGKPATADDNQMLALIAEVGEALNRSSYPVPLTKQVIQDITSAYEDDISTEVFATYIIALDRANGKVAVANTGSMYRFDQVAQTESLIHKLRSAKVPIGQTLKDLRAVATAPPPVNAVARVVGYMLMALGFALCFRMSVPATIAAVLISIPVAAILLWSTGKGTLATLMPFLLTFLAALAIAIWAIHGGTSDPVRLAVIPVVTLIPGAALTTALMELTAGEMIAGATRLISALVVLLSMAFGLALAIDIVGMPSTHLQDLTETQAPSWVLWIAAPIFAIGNILNLCTPKRDWFWTIALAFGAFWLNELLQNVIQPAFAGGVALGITLLVAWAINAHVKGNPSVLVMYLPTWWLLVPGSMGFVAVTGAITEDHQLGSLGTNAALSLLSMAICMMVASVLAPYVTRPLPWRRNAADDDGGVRPT</sequence>
<feature type="transmembrane region" description="Helical" evidence="2">
    <location>
        <begin position="272"/>
        <end position="290"/>
    </location>
</feature>
<evidence type="ECO:0000313" key="5">
    <source>
        <dbReference type="Proteomes" id="UP001501035"/>
    </source>
</evidence>
<comment type="caution">
    <text evidence="4">The sequence shown here is derived from an EMBL/GenBank/DDBJ whole genome shotgun (WGS) entry which is preliminary data.</text>
</comment>
<dbReference type="PANTHER" id="PTHR31082">
    <property type="entry name" value="PHEROMONE-REGULATED MEMBRANE PROTEIN 10"/>
    <property type="match status" value="1"/>
</dbReference>
<keyword evidence="2" id="KW-0472">Membrane</keyword>
<keyword evidence="2" id="KW-1133">Transmembrane helix</keyword>
<name>A0ABP6LNT8_9ACTN</name>
<keyword evidence="5" id="KW-1185">Reference proteome</keyword>
<evidence type="ECO:0000259" key="3">
    <source>
        <dbReference type="Pfam" id="PF06738"/>
    </source>
</evidence>
<dbReference type="PANTHER" id="PTHR31082:SF4">
    <property type="entry name" value="PHEROMONE-REGULATED MEMBRANE PROTEIN 10"/>
    <property type="match status" value="1"/>
</dbReference>
<dbReference type="Pfam" id="PF06738">
    <property type="entry name" value="ThrE"/>
    <property type="match status" value="1"/>
</dbReference>
<feature type="transmembrane region" description="Helical" evidence="2">
    <location>
        <begin position="297"/>
        <end position="314"/>
    </location>
</feature>
<dbReference type="Proteomes" id="UP001501035">
    <property type="component" value="Unassembled WGS sequence"/>
</dbReference>
<dbReference type="InterPro" id="IPR051361">
    <property type="entry name" value="ThrE/Ser_Exporter"/>
</dbReference>